<dbReference type="EMBL" id="CP121472">
    <property type="protein sequence ID" value="WPL17626.1"/>
    <property type="molecule type" value="Genomic_DNA"/>
</dbReference>
<evidence type="ECO:0000313" key="1">
    <source>
        <dbReference type="EMBL" id="WPL17626.1"/>
    </source>
</evidence>
<evidence type="ECO:0000313" key="2">
    <source>
        <dbReference type="Proteomes" id="UP001432180"/>
    </source>
</evidence>
<keyword evidence="2" id="KW-1185">Reference proteome</keyword>
<dbReference type="RefSeq" id="WP_328983431.1">
    <property type="nucleotide sequence ID" value="NZ_CP121472.1"/>
</dbReference>
<protein>
    <recommendedName>
        <fullName evidence="3">Transposase/invertase (TIGR01784 family)</fullName>
    </recommendedName>
</protein>
<proteinExistence type="predicted"/>
<accession>A0ABZ0SC03</accession>
<reference evidence="1 2" key="1">
    <citation type="journal article" date="2023" name="Microorganisms">
        <title>Thiorhodovibrio frisius and Trv. litoralis spp. nov., Two Novel Members from a Clade of Fastidious Purple Sulfur Bacteria That Exhibit Unique Red-Shifted Light-Harvesting Capabilities.</title>
        <authorList>
            <person name="Methner A."/>
            <person name="Kuzyk S.B."/>
            <person name="Petersen J."/>
            <person name="Bauer S."/>
            <person name="Brinkmann H."/>
            <person name="Sichau K."/>
            <person name="Wanner G."/>
            <person name="Wolf J."/>
            <person name="Neumann-Schaal M."/>
            <person name="Henke P."/>
            <person name="Tank M."/>
            <person name="Sproer C."/>
            <person name="Bunk B."/>
            <person name="Overmann J."/>
        </authorList>
    </citation>
    <scope>NUCLEOTIDE SEQUENCE [LARGE SCALE GENOMIC DNA]</scope>
    <source>
        <strain evidence="1 2">DSM 6702</strain>
    </source>
</reference>
<dbReference type="Proteomes" id="UP001432180">
    <property type="component" value="Chromosome"/>
</dbReference>
<name>A0ABZ0SC03_9GAMM</name>
<gene>
    <name evidence="1" type="ORF">Thiowin_02651</name>
</gene>
<organism evidence="1 2">
    <name type="scientific">Thiorhodovibrio winogradskyi</name>
    <dbReference type="NCBI Taxonomy" id="77007"/>
    <lineage>
        <taxon>Bacteria</taxon>
        <taxon>Pseudomonadati</taxon>
        <taxon>Pseudomonadota</taxon>
        <taxon>Gammaproteobacteria</taxon>
        <taxon>Chromatiales</taxon>
        <taxon>Chromatiaceae</taxon>
        <taxon>Thiorhodovibrio</taxon>
    </lineage>
</organism>
<evidence type="ECO:0008006" key="3">
    <source>
        <dbReference type="Google" id="ProtNLM"/>
    </source>
</evidence>
<sequence>MNNLAYPPVQKAQAKLRAMSADEQERHWAESRARALSDEVTLLNEAHKDGHKEGHKEGDQHARRQTALALLQKAQFDIPTIAICTGLSEGEVRELAVGQTN</sequence>